<sequence length="123" mass="13119">MHNLRELAHHRPIIPIEHFFEQVAWPGAQPPLVRLNEAAPLEPTPARVEPVPTDPQSPVVNPPSSPELEVVPPSPPLIIISDSPSREVAAPPESLVGGAADLSDSLSGEVIALSDSLIFPSDR</sequence>
<protein>
    <submittedName>
        <fullName evidence="2">Uncharacterized protein</fullName>
    </submittedName>
</protein>
<proteinExistence type="predicted"/>
<dbReference type="Proteomes" id="UP000053555">
    <property type="component" value="Unassembled WGS sequence"/>
</dbReference>
<evidence type="ECO:0000256" key="1">
    <source>
        <dbReference type="SAM" id="MobiDB-lite"/>
    </source>
</evidence>
<dbReference type="EMBL" id="KN640579">
    <property type="protein sequence ID" value="KHN47546.1"/>
    <property type="molecule type" value="Genomic_DNA"/>
</dbReference>
<feature type="region of interest" description="Disordered" evidence="1">
    <location>
        <begin position="36"/>
        <end position="75"/>
    </location>
</feature>
<dbReference type="AlphaFoldDB" id="A0A0B2SLH9"/>
<gene>
    <name evidence="2" type="ORF">glysoja_040081</name>
</gene>
<organism evidence="2">
    <name type="scientific">Glycine soja</name>
    <name type="common">Wild soybean</name>
    <dbReference type="NCBI Taxonomy" id="3848"/>
    <lineage>
        <taxon>Eukaryota</taxon>
        <taxon>Viridiplantae</taxon>
        <taxon>Streptophyta</taxon>
        <taxon>Embryophyta</taxon>
        <taxon>Tracheophyta</taxon>
        <taxon>Spermatophyta</taxon>
        <taxon>Magnoliopsida</taxon>
        <taxon>eudicotyledons</taxon>
        <taxon>Gunneridae</taxon>
        <taxon>Pentapetalae</taxon>
        <taxon>rosids</taxon>
        <taxon>fabids</taxon>
        <taxon>Fabales</taxon>
        <taxon>Fabaceae</taxon>
        <taxon>Papilionoideae</taxon>
        <taxon>50 kb inversion clade</taxon>
        <taxon>NPAAA clade</taxon>
        <taxon>indigoferoid/millettioid clade</taxon>
        <taxon>Phaseoleae</taxon>
        <taxon>Glycine</taxon>
        <taxon>Glycine subgen. Soja</taxon>
    </lineage>
</organism>
<reference evidence="2" key="1">
    <citation type="submission" date="2014-07" db="EMBL/GenBank/DDBJ databases">
        <title>Identification of a novel salt tolerance gene in wild soybean by whole-genome sequencing.</title>
        <authorList>
            <person name="Lam H.-M."/>
            <person name="Qi X."/>
            <person name="Li M.-W."/>
            <person name="Liu X."/>
            <person name="Xie M."/>
            <person name="Ni M."/>
            <person name="Xu X."/>
        </authorList>
    </citation>
    <scope>NUCLEOTIDE SEQUENCE [LARGE SCALE GENOMIC DNA]</scope>
    <source>
        <tissue evidence="2">Root</tissue>
    </source>
</reference>
<feature type="compositionally biased region" description="Low complexity" evidence="1">
    <location>
        <begin position="66"/>
        <end position="75"/>
    </location>
</feature>
<accession>A0A0B2SLH9</accession>
<name>A0A0B2SLH9_GLYSO</name>
<feature type="compositionally biased region" description="Pro residues" evidence="1">
    <location>
        <begin position="52"/>
        <end position="65"/>
    </location>
</feature>
<evidence type="ECO:0000313" key="2">
    <source>
        <dbReference type="EMBL" id="KHN47546.1"/>
    </source>
</evidence>